<feature type="domain" description="Zinc knuckle CX2CX4HX4C" evidence="1">
    <location>
        <begin position="3"/>
        <end position="28"/>
    </location>
</feature>
<dbReference type="InterPro" id="IPR025836">
    <property type="entry name" value="Zn_knuckle_CX2CX4HX4C"/>
</dbReference>
<organism evidence="2 3">
    <name type="scientific">Dovyalis caffra</name>
    <dbReference type="NCBI Taxonomy" id="77055"/>
    <lineage>
        <taxon>Eukaryota</taxon>
        <taxon>Viridiplantae</taxon>
        <taxon>Streptophyta</taxon>
        <taxon>Embryophyta</taxon>
        <taxon>Tracheophyta</taxon>
        <taxon>Spermatophyta</taxon>
        <taxon>Magnoliopsida</taxon>
        <taxon>eudicotyledons</taxon>
        <taxon>Gunneridae</taxon>
        <taxon>Pentapetalae</taxon>
        <taxon>rosids</taxon>
        <taxon>fabids</taxon>
        <taxon>Malpighiales</taxon>
        <taxon>Salicaceae</taxon>
        <taxon>Flacourtieae</taxon>
        <taxon>Dovyalis</taxon>
    </lineage>
</organism>
<accession>A0AAV1QQT8</accession>
<dbReference type="Pfam" id="PF14392">
    <property type="entry name" value="zf-CCHC_4"/>
    <property type="match status" value="1"/>
</dbReference>
<name>A0AAV1QQT8_9ROSI</name>
<dbReference type="Proteomes" id="UP001314170">
    <property type="component" value="Unassembled WGS sequence"/>
</dbReference>
<evidence type="ECO:0000259" key="1">
    <source>
        <dbReference type="Pfam" id="PF14392"/>
    </source>
</evidence>
<dbReference type="AlphaFoldDB" id="A0AAV1QQT8"/>
<dbReference type="EMBL" id="CAWUPB010000071">
    <property type="protein sequence ID" value="CAK7323238.1"/>
    <property type="molecule type" value="Genomic_DNA"/>
</dbReference>
<keyword evidence="3" id="KW-1185">Reference proteome</keyword>
<comment type="caution">
    <text evidence="2">The sequence shown here is derived from an EMBL/GenBank/DDBJ whole genome shotgun (WGS) entry which is preliminary data.</text>
</comment>
<protein>
    <recommendedName>
        <fullName evidence="1">Zinc knuckle CX2CX4HX4C domain-containing protein</fullName>
    </recommendedName>
</protein>
<proteinExistence type="predicted"/>
<reference evidence="2 3" key="1">
    <citation type="submission" date="2024-01" db="EMBL/GenBank/DDBJ databases">
        <authorList>
            <person name="Waweru B."/>
        </authorList>
    </citation>
    <scope>NUCLEOTIDE SEQUENCE [LARGE SCALE GENOMIC DNA]</scope>
</reference>
<gene>
    <name evidence="2" type="ORF">DCAF_LOCUS856</name>
</gene>
<sequence length="158" mass="17902">MGMVNFKYERLPTFYFICGRIRHEDKFYEILFSDPQSDIGKPYGLWLRAHDGRQKMNVGEEWLGQGPSEMTKDVVADEQMVVDDNKPIKMAGQPTVGSSLSGPSPQKKHVLVFFSETLCTGSKINLFRRKLGFEGALLVECIGRGDGLALLVERKRWS</sequence>
<evidence type="ECO:0000313" key="3">
    <source>
        <dbReference type="Proteomes" id="UP001314170"/>
    </source>
</evidence>
<evidence type="ECO:0000313" key="2">
    <source>
        <dbReference type="EMBL" id="CAK7323238.1"/>
    </source>
</evidence>